<dbReference type="PROSITE" id="PS50110">
    <property type="entry name" value="RESPONSE_REGULATORY"/>
    <property type="match status" value="1"/>
</dbReference>
<protein>
    <submittedName>
        <fullName evidence="5">Response regulator</fullName>
    </submittedName>
</protein>
<reference evidence="5" key="1">
    <citation type="journal article" date="2020" name="mSystems">
        <title>Genome- and Community-Level Interaction Insights into Carbon Utilization and Element Cycling Functions of Hydrothermarchaeota in Hydrothermal Sediment.</title>
        <authorList>
            <person name="Zhou Z."/>
            <person name="Liu Y."/>
            <person name="Xu W."/>
            <person name="Pan J."/>
            <person name="Luo Z.H."/>
            <person name="Li M."/>
        </authorList>
    </citation>
    <scope>NUCLEOTIDE SEQUENCE [LARGE SCALE GENOMIC DNA]</scope>
    <source>
        <strain evidence="5">SpSt-897</strain>
    </source>
</reference>
<evidence type="ECO:0000256" key="1">
    <source>
        <dbReference type="ARBA" id="ARBA00022553"/>
    </source>
</evidence>
<keyword evidence="2" id="KW-0902">Two-component regulatory system</keyword>
<feature type="domain" description="Response regulatory" evidence="4">
    <location>
        <begin position="6"/>
        <end position="120"/>
    </location>
</feature>
<dbReference type="PANTHER" id="PTHR44591">
    <property type="entry name" value="STRESS RESPONSE REGULATOR PROTEIN 1"/>
    <property type="match status" value="1"/>
</dbReference>
<dbReference type="Pfam" id="PF00072">
    <property type="entry name" value="Response_reg"/>
    <property type="match status" value="1"/>
</dbReference>
<evidence type="ECO:0000256" key="2">
    <source>
        <dbReference type="ARBA" id="ARBA00023012"/>
    </source>
</evidence>
<dbReference type="InterPro" id="IPR011006">
    <property type="entry name" value="CheY-like_superfamily"/>
</dbReference>
<gene>
    <name evidence="5" type="ORF">ENW96_05620</name>
</gene>
<evidence type="ECO:0000259" key="4">
    <source>
        <dbReference type="PROSITE" id="PS50110"/>
    </source>
</evidence>
<proteinExistence type="predicted"/>
<dbReference type="AlphaFoldDB" id="A0A7C3V4N7"/>
<dbReference type="EMBL" id="DTMF01000145">
    <property type="protein sequence ID" value="HGF33854.1"/>
    <property type="molecule type" value="Genomic_DNA"/>
</dbReference>
<organism evidence="5">
    <name type="scientific">Desulfobacca acetoxidans</name>
    <dbReference type="NCBI Taxonomy" id="60893"/>
    <lineage>
        <taxon>Bacteria</taxon>
        <taxon>Pseudomonadati</taxon>
        <taxon>Thermodesulfobacteriota</taxon>
        <taxon>Desulfobaccia</taxon>
        <taxon>Desulfobaccales</taxon>
        <taxon>Desulfobaccaceae</taxon>
        <taxon>Desulfobacca</taxon>
    </lineage>
</organism>
<dbReference type="InterPro" id="IPR001789">
    <property type="entry name" value="Sig_transdc_resp-reg_receiver"/>
</dbReference>
<accession>A0A7C3V4N7</accession>
<dbReference type="SMART" id="SM00448">
    <property type="entry name" value="REC"/>
    <property type="match status" value="1"/>
</dbReference>
<sequence>MATLPTILLVDDEERFRTNLSKLLAAHGYEVTTADSGPRALAELARQPFDVVLLDVRMPAMSGLETLKAIKQDYPDSEVIILTGHASVDAAAEVIRLGGSELLLKPCPLEEIIAKIETAYERKLARRE</sequence>
<comment type="caution">
    <text evidence="5">The sequence shown here is derived from an EMBL/GenBank/DDBJ whole genome shotgun (WGS) entry which is preliminary data.</text>
</comment>
<name>A0A7C3V4N7_9BACT</name>
<keyword evidence="1 3" id="KW-0597">Phosphoprotein</keyword>
<dbReference type="SUPFAM" id="SSF52172">
    <property type="entry name" value="CheY-like"/>
    <property type="match status" value="1"/>
</dbReference>
<dbReference type="InterPro" id="IPR050595">
    <property type="entry name" value="Bact_response_regulator"/>
</dbReference>
<evidence type="ECO:0000313" key="5">
    <source>
        <dbReference type="EMBL" id="HGF33854.1"/>
    </source>
</evidence>
<dbReference type="PANTHER" id="PTHR44591:SF14">
    <property type="entry name" value="PROTEIN PILG"/>
    <property type="match status" value="1"/>
</dbReference>
<evidence type="ECO:0000256" key="3">
    <source>
        <dbReference type="PROSITE-ProRule" id="PRU00169"/>
    </source>
</evidence>
<dbReference type="GO" id="GO:0000160">
    <property type="term" value="P:phosphorelay signal transduction system"/>
    <property type="evidence" value="ECO:0007669"/>
    <property type="project" value="UniProtKB-KW"/>
</dbReference>
<feature type="modified residue" description="4-aspartylphosphate" evidence="3">
    <location>
        <position position="55"/>
    </location>
</feature>
<dbReference type="Gene3D" id="3.40.50.2300">
    <property type="match status" value="1"/>
</dbReference>